<comment type="caution">
    <text evidence="1">The sequence shown here is derived from an EMBL/GenBank/DDBJ whole genome shotgun (WGS) entry which is preliminary data.</text>
</comment>
<protein>
    <submittedName>
        <fullName evidence="1">Kdo-III transferase WaaZ</fullName>
    </submittedName>
</protein>
<sequence>MSTFFKQIYRYTRPRAYRHNENLWPYVKIARAPSGEITSLRYRGESVKIQKISSLQRRHTGNILITATGPSINDMDFSRFPAMPVMGVNGAYALRDKINFQFYVIVDMTFIDKKIEMVQGVISDPAITLFTTLHGVVKIINAFTTSKIQCKVVIIEDACYKIYERKVIPVQILDTYRNAKDVSICPGHKHIAFSNDIRSGIFDAGTVVYWALQIAAFMGFQTVYIAGLDMNNFAQPRFYENETNKLPCFLDEKFASLIEPAFRHASIVLKKKGVTVKNLSKHSALGNDIFEKVDFYDVH</sequence>
<dbReference type="RefSeq" id="WP_132924279.1">
    <property type="nucleotide sequence ID" value="NZ_SJOI01000001.1"/>
</dbReference>
<evidence type="ECO:0000313" key="2">
    <source>
        <dbReference type="Proteomes" id="UP000294555"/>
    </source>
</evidence>
<proteinExistence type="predicted"/>
<dbReference type="Gene3D" id="3.90.1480.10">
    <property type="entry name" value="Alpha-2,3-sialyltransferase"/>
    <property type="match status" value="1"/>
</dbReference>
<keyword evidence="1" id="KW-0808">Transferase</keyword>
<name>A0A4R1NDT7_9GAMM</name>
<organism evidence="1 2">
    <name type="scientific">Sodalis ligni</name>
    <dbReference type="NCBI Taxonomy" id="2697027"/>
    <lineage>
        <taxon>Bacteria</taxon>
        <taxon>Pseudomonadati</taxon>
        <taxon>Pseudomonadota</taxon>
        <taxon>Gammaproteobacteria</taxon>
        <taxon>Enterobacterales</taxon>
        <taxon>Bruguierivoracaceae</taxon>
        <taxon>Sodalis</taxon>
    </lineage>
</organism>
<evidence type="ECO:0000313" key="1">
    <source>
        <dbReference type="EMBL" id="TCL05563.1"/>
    </source>
</evidence>
<reference evidence="1 2" key="1">
    <citation type="submission" date="2019-02" db="EMBL/GenBank/DDBJ databases">
        <title>Investigation of anaerobic lignin degradation for improved lignocellulosic biofuels.</title>
        <authorList>
            <person name="Deangelis K."/>
        </authorList>
    </citation>
    <scope>NUCLEOTIDE SEQUENCE [LARGE SCALE GENOMIC DNA]</scope>
    <source>
        <strain evidence="1 2">159R</strain>
    </source>
</reference>
<accession>A0A4R1NDT7</accession>
<dbReference type="GO" id="GO:0016740">
    <property type="term" value="F:transferase activity"/>
    <property type="evidence" value="ECO:0007669"/>
    <property type="project" value="UniProtKB-KW"/>
</dbReference>
<dbReference type="OrthoDB" id="9177936at2"/>
<dbReference type="EMBL" id="SJOI01000001">
    <property type="protein sequence ID" value="TCL05563.1"/>
    <property type="molecule type" value="Genomic_DNA"/>
</dbReference>
<gene>
    <name evidence="1" type="ORF">EZJ58_3759</name>
</gene>
<dbReference type="Proteomes" id="UP000294555">
    <property type="component" value="Unassembled WGS sequence"/>
</dbReference>
<dbReference type="AlphaFoldDB" id="A0A4R1NDT7"/>
<keyword evidence="2" id="KW-1185">Reference proteome</keyword>